<dbReference type="PROSITE" id="PS50113">
    <property type="entry name" value="PAC"/>
    <property type="match status" value="1"/>
</dbReference>
<dbReference type="CDD" id="cd00130">
    <property type="entry name" value="PAS"/>
    <property type="match status" value="3"/>
</dbReference>
<dbReference type="InterPro" id="IPR036890">
    <property type="entry name" value="HATPase_C_sf"/>
</dbReference>
<evidence type="ECO:0000256" key="1">
    <source>
        <dbReference type="ARBA" id="ARBA00000085"/>
    </source>
</evidence>
<evidence type="ECO:0000256" key="7">
    <source>
        <dbReference type="ARBA" id="ARBA00023136"/>
    </source>
</evidence>
<dbReference type="InterPro" id="IPR001610">
    <property type="entry name" value="PAC"/>
</dbReference>
<dbReference type="PROSITE" id="PS50112">
    <property type="entry name" value="PAS"/>
    <property type="match status" value="2"/>
</dbReference>
<dbReference type="Proteomes" id="UP000217265">
    <property type="component" value="Chromosome"/>
</dbReference>
<protein>
    <recommendedName>
        <fullName evidence="3">histidine kinase</fullName>
        <ecNumber evidence="3">2.7.13.3</ecNumber>
    </recommendedName>
</protein>
<dbReference type="SMART" id="SM01079">
    <property type="entry name" value="CHASE"/>
    <property type="match status" value="1"/>
</dbReference>
<keyword evidence="4 8" id="KW-0597">Phosphoprotein</keyword>
<dbReference type="SMART" id="SM00388">
    <property type="entry name" value="HisKA"/>
    <property type="match status" value="1"/>
</dbReference>
<dbReference type="SUPFAM" id="SSF55785">
    <property type="entry name" value="PYP-like sensor domain (PAS domain)"/>
    <property type="match status" value="4"/>
</dbReference>
<dbReference type="SMART" id="SM00448">
    <property type="entry name" value="REC"/>
    <property type="match status" value="1"/>
</dbReference>
<evidence type="ECO:0000256" key="2">
    <source>
        <dbReference type="ARBA" id="ARBA00004370"/>
    </source>
</evidence>
<dbReference type="Pfam" id="PF00072">
    <property type="entry name" value="Response_reg"/>
    <property type="match status" value="1"/>
</dbReference>
<comment type="catalytic activity">
    <reaction evidence="1">
        <text>ATP + protein L-histidine = ADP + protein N-phospho-L-histidine.</text>
        <dbReference type="EC" id="2.7.13.3"/>
    </reaction>
</comment>
<evidence type="ECO:0000259" key="12">
    <source>
        <dbReference type="PROSITE" id="PS50113"/>
    </source>
</evidence>
<dbReference type="PROSITE" id="PS50109">
    <property type="entry name" value="HIS_KIN"/>
    <property type="match status" value="1"/>
</dbReference>
<dbReference type="InterPro" id="IPR004358">
    <property type="entry name" value="Sig_transdc_His_kin-like_C"/>
</dbReference>
<evidence type="ECO:0000256" key="8">
    <source>
        <dbReference type="PROSITE-ProRule" id="PRU00169"/>
    </source>
</evidence>
<keyword evidence="7" id="KW-0472">Membrane</keyword>
<dbReference type="InterPro" id="IPR042240">
    <property type="entry name" value="CHASE_sf"/>
</dbReference>
<dbReference type="EMBL" id="CP023344">
    <property type="protein sequence ID" value="ATC63738.1"/>
    <property type="molecule type" value="Genomic_DNA"/>
</dbReference>
<evidence type="ECO:0000313" key="14">
    <source>
        <dbReference type="Proteomes" id="UP000217265"/>
    </source>
</evidence>
<dbReference type="Pfam" id="PF02518">
    <property type="entry name" value="HATPase_c"/>
    <property type="match status" value="1"/>
</dbReference>
<dbReference type="CDD" id="cd00156">
    <property type="entry name" value="REC"/>
    <property type="match status" value="1"/>
</dbReference>
<feature type="domain" description="PAC" evidence="12">
    <location>
        <begin position="788"/>
        <end position="838"/>
    </location>
</feature>
<dbReference type="InterPro" id="IPR035965">
    <property type="entry name" value="PAS-like_dom_sf"/>
</dbReference>
<dbReference type="Pfam" id="PF00512">
    <property type="entry name" value="HisKA"/>
    <property type="match status" value="1"/>
</dbReference>
<dbReference type="KEGG" id="vbh:CMV30_07110"/>
<feature type="modified residue" description="4-aspartylphosphate" evidence="8">
    <location>
        <position position="1284"/>
    </location>
</feature>
<dbReference type="InterPro" id="IPR000014">
    <property type="entry name" value="PAS"/>
</dbReference>
<sequence>MSAPLTKPTVIPAGLIACASAKAGDSKNKQAATKAVVRIMGQAGVNPQMKARCVISRVLFLIKQFHKKSPYASSPIYSVPHSGRPRIYAGCGMSEALRLQTQKVISESVSMNFPATAGVRRSLLLTVFVAAVGITTSTILWLREREHIQRDETQDLALLATRITDELRVRLAQIDSTLQGLRGLYAAQGGLDHASWETYLNELNPSPPPGLNGFNYIRHVSPETLPAFLDEAHLRFAPDFKIQVTETAAEMAIVSLQRDYLNRGLSLGADRSTRTDWMISADLARRTGATTMSQPTAALSGDGSLRFFVTMPLYRIGVPVNSESARLAAHHGWLTAGLRPSAFFEYLDSQIGRTLRLEVTDIAPDGTTKRLHLSSPGEKLPANTITSTLTVPIMDRTWRVDLTAPPGPLASSRYALAGQLFVGGLIATGLLTALLWNLRRTQREAIRLAREMTREVKEREWMLIQAQRIANIGMCYLDTRTQKVVRSAEYLRIFGIQADQSMVGGATDDLLDRVHPEDRPAAAAAITAFKAGQPAPPRIIRIRTPDRGERTLLGEQGVLPSPSGKADLVVAVIHDITERLATDRALADSHARLDRLIQVLPGTVYQLRRDSSGTLTLPFLSEGASQLFGLPAAELAASPARLLALFPADQAALLQRSLDQSAATLAGWQLDASFQPPGGGRRWVRFNAIPEATPGGAIVWHGVATDISLAKEAEHRLRFTQYAVDHMRDAVAFLTADGDRIYVNDETCRLTGYDRAELVGAKVWNTFTSITPARYQQLWAHVKQRGTYLFESSLISKSGETVPVEVGASYIDFGGLEIVFAIARDITARKASEQALRDSEERLRLTRHALDLAQDIVSIMDADGNRLYVNETFCRFTGRTRDEIFSTKVWETNPPLNEPRYRALWEDVRRRGTMSFDLEMLSSTGEHLPIEVNASFLTFDGREAVCTISRDLGPRRAAEAEKKRMEEQLRETQKLESLGVLAGGIAHDFNNLLTGILGHASLARDRLPDGHEMHESLSQIEQSSTRAAELCQQMLAYAGKGRFIVGAVDLSKLVGDTAKLLDVSIEHRAALTLNLAQNLPAVLADATQMRQIVMNLVLNAAEAVTPDTGRIVVTTGRMHVDAAFLASARVAAGLRHGEAVFLEVTDNGCGMDPATLERIFDPFFTTKFTGRGLGLAAVQGIVRSHEGALHVHSSPGGGTTFRLVLAPYTGSKARTMPPFAPARNSRPPIASGRVLVVDDEESVRSVTRQVLERTGFTVELAEDGESALEHLKRSPSDFTLILLDFTMPRLDGAQTLREILQIHPNARVMMMSGFSETEARQRLGDLAIVGFIQKPFDFPTLRTRVEQVLQLDPASQI</sequence>
<evidence type="ECO:0000259" key="9">
    <source>
        <dbReference type="PROSITE" id="PS50109"/>
    </source>
</evidence>
<dbReference type="InterPro" id="IPR001789">
    <property type="entry name" value="Sig_transdc_resp-reg_receiver"/>
</dbReference>
<dbReference type="PANTHER" id="PTHR43065:SF42">
    <property type="entry name" value="TWO-COMPONENT SENSOR PPRA"/>
    <property type="match status" value="1"/>
</dbReference>
<feature type="domain" description="PAS" evidence="11">
    <location>
        <begin position="716"/>
        <end position="760"/>
    </location>
</feature>
<evidence type="ECO:0000256" key="4">
    <source>
        <dbReference type="ARBA" id="ARBA00022553"/>
    </source>
</evidence>
<dbReference type="NCBIfam" id="TIGR00229">
    <property type="entry name" value="sensory_box"/>
    <property type="match status" value="2"/>
</dbReference>
<proteinExistence type="predicted"/>
<dbReference type="SMART" id="SM00091">
    <property type="entry name" value="PAS"/>
    <property type="match status" value="4"/>
</dbReference>
<reference evidence="13 14" key="1">
    <citation type="submission" date="2017-09" db="EMBL/GenBank/DDBJ databases">
        <title>Complete genome sequence of Verrucomicrobial strain HZ-65, isolated from freshwater.</title>
        <authorList>
            <person name="Choi A."/>
        </authorList>
    </citation>
    <scope>NUCLEOTIDE SEQUENCE [LARGE SCALE GENOMIC DNA]</scope>
    <source>
        <strain evidence="13 14">HZ-65</strain>
    </source>
</reference>
<dbReference type="GO" id="GO:0016020">
    <property type="term" value="C:membrane"/>
    <property type="evidence" value="ECO:0007669"/>
    <property type="project" value="UniProtKB-SubCell"/>
</dbReference>
<dbReference type="InterPro" id="IPR003594">
    <property type="entry name" value="HATPase_dom"/>
</dbReference>
<dbReference type="InterPro" id="IPR011006">
    <property type="entry name" value="CheY-like_superfamily"/>
</dbReference>
<feature type="domain" description="Histidine kinase" evidence="9">
    <location>
        <begin position="984"/>
        <end position="1209"/>
    </location>
</feature>
<name>A0A290QEI0_9BACT</name>
<dbReference type="CDD" id="cd00082">
    <property type="entry name" value="HisKA"/>
    <property type="match status" value="1"/>
</dbReference>
<dbReference type="Gene3D" id="3.30.565.10">
    <property type="entry name" value="Histidine kinase-like ATPase, C-terminal domain"/>
    <property type="match status" value="1"/>
</dbReference>
<dbReference type="Pfam" id="PF13426">
    <property type="entry name" value="PAS_9"/>
    <property type="match status" value="3"/>
</dbReference>
<dbReference type="Gene3D" id="1.10.287.130">
    <property type="match status" value="1"/>
</dbReference>
<dbReference type="Gene3D" id="3.40.50.2300">
    <property type="match status" value="1"/>
</dbReference>
<dbReference type="SUPFAM" id="SSF47384">
    <property type="entry name" value="Homodimeric domain of signal transducing histidine kinase"/>
    <property type="match status" value="1"/>
</dbReference>
<dbReference type="EC" id="2.7.13.3" evidence="3"/>
<evidence type="ECO:0000313" key="13">
    <source>
        <dbReference type="EMBL" id="ATC63738.1"/>
    </source>
</evidence>
<dbReference type="SUPFAM" id="SSF55874">
    <property type="entry name" value="ATPase domain of HSP90 chaperone/DNA topoisomerase II/histidine kinase"/>
    <property type="match status" value="1"/>
</dbReference>
<evidence type="ECO:0000256" key="3">
    <source>
        <dbReference type="ARBA" id="ARBA00012438"/>
    </source>
</evidence>
<gene>
    <name evidence="13" type="ORF">CMV30_07110</name>
</gene>
<evidence type="ECO:0000259" key="10">
    <source>
        <dbReference type="PROSITE" id="PS50110"/>
    </source>
</evidence>
<dbReference type="InterPro" id="IPR036097">
    <property type="entry name" value="HisK_dim/P_sf"/>
</dbReference>
<dbReference type="SMART" id="SM00086">
    <property type="entry name" value="PAC"/>
    <property type="match status" value="3"/>
</dbReference>
<dbReference type="InterPro" id="IPR005467">
    <property type="entry name" value="His_kinase_dom"/>
</dbReference>
<comment type="subcellular location">
    <subcellularLocation>
        <location evidence="2">Membrane</location>
    </subcellularLocation>
</comment>
<dbReference type="PANTHER" id="PTHR43065">
    <property type="entry name" value="SENSOR HISTIDINE KINASE"/>
    <property type="match status" value="1"/>
</dbReference>
<keyword evidence="5" id="KW-0812">Transmembrane</keyword>
<accession>A0A290QEI0</accession>
<dbReference type="Gene3D" id="3.30.450.350">
    <property type="entry name" value="CHASE domain"/>
    <property type="match status" value="1"/>
</dbReference>
<evidence type="ECO:0000256" key="6">
    <source>
        <dbReference type="ARBA" id="ARBA00022989"/>
    </source>
</evidence>
<evidence type="ECO:0000256" key="5">
    <source>
        <dbReference type="ARBA" id="ARBA00022692"/>
    </source>
</evidence>
<dbReference type="PRINTS" id="PR00344">
    <property type="entry name" value="BCTRLSENSOR"/>
</dbReference>
<evidence type="ECO:0000259" key="11">
    <source>
        <dbReference type="PROSITE" id="PS50112"/>
    </source>
</evidence>
<keyword evidence="14" id="KW-1185">Reference proteome</keyword>
<dbReference type="Gene3D" id="3.30.450.20">
    <property type="entry name" value="PAS domain"/>
    <property type="match status" value="4"/>
</dbReference>
<feature type="domain" description="PAS" evidence="11">
    <location>
        <begin position="842"/>
        <end position="912"/>
    </location>
</feature>
<feature type="domain" description="Response regulatory" evidence="10">
    <location>
        <begin position="1233"/>
        <end position="1349"/>
    </location>
</feature>
<dbReference type="InterPro" id="IPR000700">
    <property type="entry name" value="PAS-assoc_C"/>
</dbReference>
<dbReference type="Pfam" id="PF03924">
    <property type="entry name" value="CHASE"/>
    <property type="match status" value="1"/>
</dbReference>
<dbReference type="SUPFAM" id="SSF52172">
    <property type="entry name" value="CheY-like"/>
    <property type="match status" value="1"/>
</dbReference>
<dbReference type="GO" id="GO:0000155">
    <property type="term" value="F:phosphorelay sensor kinase activity"/>
    <property type="evidence" value="ECO:0007669"/>
    <property type="project" value="InterPro"/>
</dbReference>
<dbReference type="InterPro" id="IPR003661">
    <property type="entry name" value="HisK_dim/P_dom"/>
</dbReference>
<organism evidence="13 14">
    <name type="scientific">Nibricoccus aquaticus</name>
    <dbReference type="NCBI Taxonomy" id="2576891"/>
    <lineage>
        <taxon>Bacteria</taxon>
        <taxon>Pseudomonadati</taxon>
        <taxon>Verrucomicrobiota</taxon>
        <taxon>Opitutia</taxon>
        <taxon>Opitutales</taxon>
        <taxon>Opitutaceae</taxon>
        <taxon>Nibricoccus</taxon>
    </lineage>
</organism>
<dbReference type="PROSITE" id="PS50110">
    <property type="entry name" value="RESPONSE_REGULATORY"/>
    <property type="match status" value="1"/>
</dbReference>
<dbReference type="SMART" id="SM00387">
    <property type="entry name" value="HATPase_c"/>
    <property type="match status" value="1"/>
</dbReference>
<dbReference type="PROSITE" id="PS51257">
    <property type="entry name" value="PROKAR_LIPOPROTEIN"/>
    <property type="match status" value="1"/>
</dbReference>
<keyword evidence="6" id="KW-1133">Transmembrane helix</keyword>
<dbReference type="InterPro" id="IPR006189">
    <property type="entry name" value="CHASE_dom"/>
</dbReference>
<dbReference type="OrthoDB" id="176396at2"/>